<dbReference type="EMBL" id="JARK01001651">
    <property type="protein sequence ID" value="EYB84503.1"/>
    <property type="molecule type" value="Genomic_DNA"/>
</dbReference>
<dbReference type="CDD" id="cd01855">
    <property type="entry name" value="YqeH"/>
    <property type="match status" value="1"/>
</dbReference>
<dbReference type="SUPFAM" id="SSF52540">
    <property type="entry name" value="P-loop containing nucleoside triphosphate hydrolases"/>
    <property type="match status" value="1"/>
</dbReference>
<gene>
    <name evidence="2" type="primary">Acey_s0315.g2271</name>
    <name evidence="2" type="ORF">Y032_0315g2271</name>
</gene>
<dbReference type="Gene3D" id="3.40.50.300">
    <property type="entry name" value="P-loop containing nucleotide triphosphate hydrolases"/>
    <property type="match status" value="1"/>
</dbReference>
<sequence length="764" mass="86375">MRPNYVVQFVLRRFKHGRMLKTAKMVSRDGVSRGSQVELIHKRLAAFEREQKNVTMKQNNNFVTNSIAAENLIKTDTDYQKVLQRRLLDQESQKPPQIKPEDHDLPLEAKPLSEDVMQADHPNSESDRFSEGRVGAGDRGYFVEGDEYVDDYVLGSTAQFPGDEIAMPSYERYGSEDAVEHIEFQLPGQSTQGEEQLPDDDFEPYDDQVMESTSTENLHRTAIEINDRKCSGCGAQMHCEDSSLPGFLPVEQLEKTTRRRAPEKILCRRCHLLKHHNFLLNVNVCEVDYVSIMSCLRLNEEALVLLVVDITDIPGSIHRQLPHIIGPRKPMIVIANKVDLLPPDARTGYLKRYKQVVEEAIEAAGFRNQFTILHTALVSAKTGYGVEDLITEIYLKYTSVKLDVRNDIYLVGCTNAGKSSLFNALLQSDLCKIRAVDLVERATTSVWPGTTLSLLKFPVMQPSPFRLELRRRRLLQHKAWLQKEMYNRKLLLQQSGDPRYAVLFGTIQNTFKEKDDELQPIAISHLTAEEGLAEKKRSGSWSLKDPIFEKGMWCYDTPGTINDQQVLNLFTLEELIHVLPRRLLQPRTALVPVGHSLIIAGVARLDVTECVGASSVLLTTFVSDDLPLNCMPTVEVDAFLKENVGTEALVVPKGKDRLLKWPDLQSREFELQGAEGDAGVADIVLSSIGWVLVSTASPLVRLRCFTPGAKGLATRTPLLPYAATLRGKRIPGTRFYKVKPVEFPVNVRRMQALKRQRKRSDERF</sequence>
<dbReference type="InterPro" id="IPR006073">
    <property type="entry name" value="GTP-bd"/>
</dbReference>
<dbReference type="PANTHER" id="PTHR46406">
    <property type="entry name" value="NITRIC OXIDE-ASSOCIATED PROTEIN 1"/>
    <property type="match status" value="1"/>
</dbReference>
<name>A0A016S1K6_9BILA</name>
<evidence type="ECO:0000313" key="2">
    <source>
        <dbReference type="EMBL" id="EYB84503.1"/>
    </source>
</evidence>
<dbReference type="Proteomes" id="UP000024635">
    <property type="component" value="Unassembled WGS sequence"/>
</dbReference>
<dbReference type="InterPro" id="IPR052807">
    <property type="entry name" value="Mito_transl_resp_regulator"/>
</dbReference>
<dbReference type="OrthoDB" id="1696305at2759"/>
<proteinExistence type="predicted"/>
<evidence type="ECO:0000313" key="3">
    <source>
        <dbReference type="Proteomes" id="UP000024635"/>
    </source>
</evidence>
<dbReference type="PANTHER" id="PTHR46406:SF1">
    <property type="entry name" value="NITRIC OXIDE-ASSOCIATED PROTEIN 1"/>
    <property type="match status" value="1"/>
</dbReference>
<accession>A0A016S1K6</accession>
<evidence type="ECO:0000259" key="1">
    <source>
        <dbReference type="Pfam" id="PF01926"/>
    </source>
</evidence>
<comment type="caution">
    <text evidence="2">The sequence shown here is derived from an EMBL/GenBank/DDBJ whole genome shotgun (WGS) entry which is preliminary data.</text>
</comment>
<feature type="domain" description="G" evidence="1">
    <location>
        <begin position="408"/>
        <end position="459"/>
    </location>
</feature>
<dbReference type="AlphaFoldDB" id="A0A016S1K6"/>
<dbReference type="InterPro" id="IPR027417">
    <property type="entry name" value="P-loop_NTPase"/>
</dbReference>
<dbReference type="GO" id="GO:0005525">
    <property type="term" value="F:GTP binding"/>
    <property type="evidence" value="ECO:0007669"/>
    <property type="project" value="InterPro"/>
</dbReference>
<dbReference type="Pfam" id="PF01926">
    <property type="entry name" value="MMR_HSR1"/>
    <property type="match status" value="1"/>
</dbReference>
<reference evidence="3" key="1">
    <citation type="journal article" date="2015" name="Nat. Genet.">
        <title>The genome and transcriptome of the zoonotic hookworm Ancylostoma ceylanicum identify infection-specific gene families.</title>
        <authorList>
            <person name="Schwarz E.M."/>
            <person name="Hu Y."/>
            <person name="Antoshechkin I."/>
            <person name="Miller M.M."/>
            <person name="Sternberg P.W."/>
            <person name="Aroian R.V."/>
        </authorList>
    </citation>
    <scope>NUCLEOTIDE SEQUENCE</scope>
    <source>
        <strain evidence="3">HY135</strain>
    </source>
</reference>
<protein>
    <recommendedName>
        <fullName evidence="1">G domain-containing protein</fullName>
    </recommendedName>
</protein>
<dbReference type="STRING" id="53326.A0A016S1K6"/>
<keyword evidence="3" id="KW-1185">Reference proteome</keyword>
<organism evidence="2 3">
    <name type="scientific">Ancylostoma ceylanicum</name>
    <dbReference type="NCBI Taxonomy" id="53326"/>
    <lineage>
        <taxon>Eukaryota</taxon>
        <taxon>Metazoa</taxon>
        <taxon>Ecdysozoa</taxon>
        <taxon>Nematoda</taxon>
        <taxon>Chromadorea</taxon>
        <taxon>Rhabditida</taxon>
        <taxon>Rhabditina</taxon>
        <taxon>Rhabditomorpha</taxon>
        <taxon>Strongyloidea</taxon>
        <taxon>Ancylostomatidae</taxon>
        <taxon>Ancylostomatinae</taxon>
        <taxon>Ancylostoma</taxon>
    </lineage>
</organism>